<accession>A0AAJ1WUB6</accession>
<reference evidence="1 2" key="1">
    <citation type="submission" date="2023-07" db="EMBL/GenBank/DDBJ databases">
        <title>Genomic Encyclopedia of Type Strains, Phase IV (KMG-IV): sequencing the most valuable type-strain genomes for metagenomic binning, comparative biology and taxonomic classification.</title>
        <authorList>
            <person name="Goeker M."/>
        </authorList>
    </citation>
    <scope>NUCLEOTIDE SEQUENCE [LARGE SCALE GENOMIC DNA]</scope>
    <source>
        <strain evidence="1 2">DSM 46876</strain>
    </source>
</reference>
<gene>
    <name evidence="1" type="ORF">J2Z48_003123</name>
</gene>
<evidence type="ECO:0000313" key="2">
    <source>
        <dbReference type="Proteomes" id="UP001238450"/>
    </source>
</evidence>
<dbReference type="RefSeq" id="WP_307254919.1">
    <property type="nucleotide sequence ID" value="NZ_JAUSUV010000021.1"/>
</dbReference>
<proteinExistence type="predicted"/>
<protein>
    <submittedName>
        <fullName evidence="1">Uncharacterized protein</fullName>
    </submittedName>
</protein>
<sequence length="49" mass="5339">MFVRFSKGVRIALLATLFVAFCLPVGVLAEGKLSLVRPTDKESYTPSLP</sequence>
<dbReference type="AlphaFoldDB" id="A0AAJ1WUB6"/>
<name>A0AAJ1WUB6_9BACL</name>
<dbReference type="Proteomes" id="UP001238450">
    <property type="component" value="Unassembled WGS sequence"/>
</dbReference>
<comment type="caution">
    <text evidence="1">The sequence shown here is derived from an EMBL/GenBank/DDBJ whole genome shotgun (WGS) entry which is preliminary data.</text>
</comment>
<keyword evidence="2" id="KW-1185">Reference proteome</keyword>
<organism evidence="1 2">
    <name type="scientific">Croceifilum oryzae</name>
    <dbReference type="NCBI Taxonomy" id="1553429"/>
    <lineage>
        <taxon>Bacteria</taxon>
        <taxon>Bacillati</taxon>
        <taxon>Bacillota</taxon>
        <taxon>Bacilli</taxon>
        <taxon>Bacillales</taxon>
        <taxon>Thermoactinomycetaceae</taxon>
        <taxon>Croceifilum</taxon>
    </lineage>
</organism>
<evidence type="ECO:0000313" key="1">
    <source>
        <dbReference type="EMBL" id="MDQ0418918.1"/>
    </source>
</evidence>
<dbReference type="EMBL" id="JAUSUV010000021">
    <property type="protein sequence ID" value="MDQ0418918.1"/>
    <property type="molecule type" value="Genomic_DNA"/>
</dbReference>